<keyword evidence="3" id="KW-1185">Reference proteome</keyword>
<reference evidence="3" key="1">
    <citation type="journal article" date="2019" name="Int. J. Syst. Evol. Microbiol.">
        <title>The Global Catalogue of Microorganisms (GCM) 10K type strain sequencing project: providing services to taxonomists for standard genome sequencing and annotation.</title>
        <authorList>
            <consortium name="The Broad Institute Genomics Platform"/>
            <consortium name="The Broad Institute Genome Sequencing Center for Infectious Disease"/>
            <person name="Wu L."/>
            <person name="Ma J."/>
        </authorList>
    </citation>
    <scope>NUCLEOTIDE SEQUENCE [LARGE SCALE GENOMIC DNA]</scope>
    <source>
        <strain evidence="3">JCM 9687</strain>
    </source>
</reference>
<evidence type="ECO:0000313" key="2">
    <source>
        <dbReference type="EMBL" id="GAA3359452.1"/>
    </source>
</evidence>
<proteinExistence type="predicted"/>
<dbReference type="RefSeq" id="WP_224955690.1">
    <property type="nucleotide sequence ID" value="NZ_BAAAYK010000038.1"/>
</dbReference>
<evidence type="ECO:0000259" key="1">
    <source>
        <dbReference type="PROSITE" id="PS50222"/>
    </source>
</evidence>
<name>A0ABP6RTD8_9PSEU</name>
<dbReference type="Pfam" id="PF13499">
    <property type="entry name" value="EF-hand_7"/>
    <property type="match status" value="1"/>
</dbReference>
<dbReference type="InterPro" id="IPR018247">
    <property type="entry name" value="EF_Hand_1_Ca_BS"/>
</dbReference>
<feature type="domain" description="EF-hand" evidence="1">
    <location>
        <begin position="5"/>
        <end position="40"/>
    </location>
</feature>
<dbReference type="Gene3D" id="1.10.238.10">
    <property type="entry name" value="EF-hand"/>
    <property type="match status" value="1"/>
</dbReference>
<dbReference type="PROSITE" id="PS50222">
    <property type="entry name" value="EF_HAND_2"/>
    <property type="match status" value="2"/>
</dbReference>
<dbReference type="InterPro" id="IPR011992">
    <property type="entry name" value="EF-hand-dom_pair"/>
</dbReference>
<comment type="caution">
    <text evidence="2">The sequence shown here is derived from an EMBL/GenBank/DDBJ whole genome shotgun (WGS) entry which is preliminary data.</text>
</comment>
<dbReference type="CDD" id="cd00051">
    <property type="entry name" value="EFh"/>
    <property type="match status" value="1"/>
</dbReference>
<gene>
    <name evidence="2" type="ORF">GCM10020366_35520</name>
</gene>
<dbReference type="SMART" id="SM00054">
    <property type="entry name" value="EFh"/>
    <property type="match status" value="3"/>
</dbReference>
<dbReference type="EMBL" id="BAAAYK010000038">
    <property type="protein sequence ID" value="GAA3359452.1"/>
    <property type="molecule type" value="Genomic_DNA"/>
</dbReference>
<sequence length="177" mass="18881">MTTAIANDRLRKRFAKWDLDGSGSLERSDFVQEAENVVRAFGADAQSPQAEELRAAFTTLFDHLATRAGQTPAGSLSEEQFLQVAEGMVTEGGEADFDRVLGPVVQGIVGLCDRNNDGVIDAGEFASWLTAVGVDRSQAAAAFVDIDTNGDGELSVAELLSAVRDFHFGRSDVELLG</sequence>
<dbReference type="PROSITE" id="PS00018">
    <property type="entry name" value="EF_HAND_1"/>
    <property type="match status" value="2"/>
</dbReference>
<protein>
    <recommendedName>
        <fullName evidence="1">EF-hand domain-containing protein</fullName>
    </recommendedName>
</protein>
<feature type="domain" description="EF-hand" evidence="1">
    <location>
        <begin position="134"/>
        <end position="169"/>
    </location>
</feature>
<dbReference type="InterPro" id="IPR002048">
    <property type="entry name" value="EF_hand_dom"/>
</dbReference>
<dbReference type="SUPFAM" id="SSF47473">
    <property type="entry name" value="EF-hand"/>
    <property type="match status" value="1"/>
</dbReference>
<evidence type="ECO:0000313" key="3">
    <source>
        <dbReference type="Proteomes" id="UP001500483"/>
    </source>
</evidence>
<organism evidence="2 3">
    <name type="scientific">Saccharopolyspora gregorii</name>
    <dbReference type="NCBI Taxonomy" id="33914"/>
    <lineage>
        <taxon>Bacteria</taxon>
        <taxon>Bacillati</taxon>
        <taxon>Actinomycetota</taxon>
        <taxon>Actinomycetes</taxon>
        <taxon>Pseudonocardiales</taxon>
        <taxon>Pseudonocardiaceae</taxon>
        <taxon>Saccharopolyspora</taxon>
    </lineage>
</organism>
<dbReference type="Proteomes" id="UP001500483">
    <property type="component" value="Unassembled WGS sequence"/>
</dbReference>
<accession>A0ABP6RTD8</accession>